<evidence type="ECO:0000313" key="1">
    <source>
        <dbReference type="EMBL" id="KAJ8649522.1"/>
    </source>
</evidence>
<protein>
    <submittedName>
        <fullName evidence="1">Uncharacterized protein</fullName>
    </submittedName>
</protein>
<gene>
    <name evidence="1" type="ORF">MRB53_002545</name>
</gene>
<keyword evidence="2" id="KW-1185">Reference proteome</keyword>
<organism evidence="1 2">
    <name type="scientific">Persea americana</name>
    <name type="common">Avocado</name>
    <dbReference type="NCBI Taxonomy" id="3435"/>
    <lineage>
        <taxon>Eukaryota</taxon>
        <taxon>Viridiplantae</taxon>
        <taxon>Streptophyta</taxon>
        <taxon>Embryophyta</taxon>
        <taxon>Tracheophyta</taxon>
        <taxon>Spermatophyta</taxon>
        <taxon>Magnoliopsida</taxon>
        <taxon>Magnoliidae</taxon>
        <taxon>Laurales</taxon>
        <taxon>Lauraceae</taxon>
        <taxon>Persea</taxon>
    </lineage>
</organism>
<proteinExistence type="predicted"/>
<name>A0ACC2MUS9_PERAE</name>
<reference evidence="1 2" key="1">
    <citation type="journal article" date="2022" name="Hortic Res">
        <title>A haplotype resolved chromosomal level avocado genome allows analysis of novel avocado genes.</title>
        <authorList>
            <person name="Nath O."/>
            <person name="Fletcher S.J."/>
            <person name="Hayward A."/>
            <person name="Shaw L.M."/>
            <person name="Masouleh A.K."/>
            <person name="Furtado A."/>
            <person name="Henry R.J."/>
            <person name="Mitter N."/>
        </authorList>
    </citation>
    <scope>NUCLEOTIDE SEQUENCE [LARGE SCALE GENOMIC DNA]</scope>
    <source>
        <strain evidence="2">cv. Hass</strain>
    </source>
</reference>
<sequence>MEAGTGSALVRLVSLPTINCGRLPVIHASSLVIREKPQLRDGQGVVLFCPSFRNPNHRSREDESSNLDFSRSLFFGSMATKPLTSEAIALTEKKMDMTLDEIIKMSKKTSSKAKTPRPSSNKSQGFSSAPAFQGNSKVQRFMDSRSSIRQGVLAQRRSNFRGAQFTLAKEAAKKAAVTPIRNRVLIRNRAANWNKPRIAVPAVQKMAVENRYVGGRVKAAPKQRSQTLDSLFANMKEQRMRVLSKQQMPRGGQNAQRQGARQQQQQRFRGAVRATGTYRTNY</sequence>
<evidence type="ECO:0000313" key="2">
    <source>
        <dbReference type="Proteomes" id="UP001234297"/>
    </source>
</evidence>
<comment type="caution">
    <text evidence="1">The sequence shown here is derived from an EMBL/GenBank/DDBJ whole genome shotgun (WGS) entry which is preliminary data.</text>
</comment>
<dbReference type="EMBL" id="CM056809">
    <property type="protein sequence ID" value="KAJ8649522.1"/>
    <property type="molecule type" value="Genomic_DNA"/>
</dbReference>
<accession>A0ACC2MUS9</accession>
<dbReference type="Proteomes" id="UP001234297">
    <property type="component" value="Chromosome 1"/>
</dbReference>